<evidence type="ECO:0000259" key="8">
    <source>
        <dbReference type="PROSITE" id="PS50110"/>
    </source>
</evidence>
<dbReference type="EC" id="2.7.13.3" evidence="2"/>
<dbReference type="PANTHER" id="PTHR45339:SF1">
    <property type="entry name" value="HYBRID SIGNAL TRANSDUCTION HISTIDINE KINASE J"/>
    <property type="match status" value="1"/>
</dbReference>
<dbReference type="SMART" id="SM00448">
    <property type="entry name" value="REC"/>
    <property type="match status" value="2"/>
</dbReference>
<dbReference type="InterPro" id="IPR005467">
    <property type="entry name" value="His_kinase_dom"/>
</dbReference>
<feature type="modified residue" description="4-aspartylphosphate" evidence="5">
    <location>
        <position position="469"/>
    </location>
</feature>
<evidence type="ECO:0000256" key="2">
    <source>
        <dbReference type="ARBA" id="ARBA00012438"/>
    </source>
</evidence>
<keyword evidence="3 5" id="KW-0597">Phosphoprotein</keyword>
<feature type="domain" description="Response regulatory" evidence="8">
    <location>
        <begin position="8"/>
        <end position="125"/>
    </location>
</feature>
<dbReference type="SUPFAM" id="SSF47384">
    <property type="entry name" value="Homodimeric domain of signal transducing histidine kinase"/>
    <property type="match status" value="1"/>
</dbReference>
<evidence type="ECO:0000256" key="6">
    <source>
        <dbReference type="SAM" id="Coils"/>
    </source>
</evidence>
<comment type="caution">
    <text evidence="9">The sequence shown here is derived from an EMBL/GenBank/DDBJ whole genome shotgun (WGS) entry which is preliminary data.</text>
</comment>
<dbReference type="PROSITE" id="PS50110">
    <property type="entry name" value="RESPONSE_REGULATORY"/>
    <property type="match status" value="2"/>
</dbReference>
<dbReference type="Gene3D" id="3.40.50.2300">
    <property type="match status" value="2"/>
</dbReference>
<dbReference type="EMBL" id="MAAO01000005">
    <property type="protein sequence ID" value="OUR97857.1"/>
    <property type="molecule type" value="Genomic_DNA"/>
</dbReference>
<name>A0A1Y5F9X5_9BACT</name>
<dbReference type="SUPFAM" id="SSF55874">
    <property type="entry name" value="ATPase domain of HSP90 chaperone/DNA topoisomerase II/histidine kinase"/>
    <property type="match status" value="1"/>
</dbReference>
<dbReference type="FunFam" id="3.30.565.10:FF:000010">
    <property type="entry name" value="Sensor histidine kinase RcsC"/>
    <property type="match status" value="1"/>
</dbReference>
<evidence type="ECO:0000256" key="1">
    <source>
        <dbReference type="ARBA" id="ARBA00000085"/>
    </source>
</evidence>
<dbReference type="Proteomes" id="UP000196531">
    <property type="component" value="Unassembled WGS sequence"/>
</dbReference>
<dbReference type="Pfam" id="PF02518">
    <property type="entry name" value="HATPase_c"/>
    <property type="match status" value="1"/>
</dbReference>
<evidence type="ECO:0000256" key="5">
    <source>
        <dbReference type="PROSITE-ProRule" id="PRU00169"/>
    </source>
</evidence>
<dbReference type="PRINTS" id="PR00344">
    <property type="entry name" value="BCTRLSENSOR"/>
</dbReference>
<dbReference type="CDD" id="cd00082">
    <property type="entry name" value="HisKA"/>
    <property type="match status" value="1"/>
</dbReference>
<dbReference type="InterPro" id="IPR011006">
    <property type="entry name" value="CheY-like_superfamily"/>
</dbReference>
<dbReference type="Pfam" id="PF00072">
    <property type="entry name" value="Response_reg"/>
    <property type="match status" value="2"/>
</dbReference>
<dbReference type="PROSITE" id="PS50109">
    <property type="entry name" value="HIS_KIN"/>
    <property type="match status" value="1"/>
</dbReference>
<dbReference type="CDD" id="cd00156">
    <property type="entry name" value="REC"/>
    <property type="match status" value="1"/>
</dbReference>
<dbReference type="AlphaFoldDB" id="A0A1Y5F9X5"/>
<evidence type="ECO:0000256" key="3">
    <source>
        <dbReference type="ARBA" id="ARBA00022553"/>
    </source>
</evidence>
<dbReference type="PANTHER" id="PTHR45339">
    <property type="entry name" value="HYBRID SIGNAL TRANSDUCTION HISTIDINE KINASE J"/>
    <property type="match status" value="1"/>
</dbReference>
<dbReference type="InterPro" id="IPR036097">
    <property type="entry name" value="HisK_dim/P_sf"/>
</dbReference>
<dbReference type="Pfam" id="PF00512">
    <property type="entry name" value="HisKA"/>
    <property type="match status" value="1"/>
</dbReference>
<dbReference type="InterPro" id="IPR003661">
    <property type="entry name" value="HisK_dim/P_dom"/>
</dbReference>
<dbReference type="InterPro" id="IPR003594">
    <property type="entry name" value="HATPase_dom"/>
</dbReference>
<dbReference type="SMART" id="SM00387">
    <property type="entry name" value="HATPase_c"/>
    <property type="match status" value="1"/>
</dbReference>
<dbReference type="InterPro" id="IPR036890">
    <property type="entry name" value="HATPase_C_sf"/>
</dbReference>
<evidence type="ECO:0000256" key="4">
    <source>
        <dbReference type="ARBA" id="ARBA00023012"/>
    </source>
</evidence>
<evidence type="ECO:0000313" key="9">
    <source>
        <dbReference type="EMBL" id="OUR97857.1"/>
    </source>
</evidence>
<feature type="domain" description="Histidine kinase" evidence="7">
    <location>
        <begin position="176"/>
        <end position="393"/>
    </location>
</feature>
<protein>
    <recommendedName>
        <fullName evidence="2">histidine kinase</fullName>
        <ecNumber evidence="2">2.7.13.3</ecNumber>
    </recommendedName>
</protein>
<dbReference type="Gene3D" id="3.30.565.10">
    <property type="entry name" value="Histidine kinase-like ATPase, C-terminal domain"/>
    <property type="match status" value="1"/>
</dbReference>
<organism evidence="9 10">
    <name type="scientific">Halobacteriovorax marinus</name>
    <dbReference type="NCBI Taxonomy" id="97084"/>
    <lineage>
        <taxon>Bacteria</taxon>
        <taxon>Pseudomonadati</taxon>
        <taxon>Bdellovibrionota</taxon>
        <taxon>Bacteriovoracia</taxon>
        <taxon>Bacteriovoracales</taxon>
        <taxon>Halobacteriovoraceae</taxon>
        <taxon>Halobacteriovorax</taxon>
    </lineage>
</organism>
<comment type="catalytic activity">
    <reaction evidence="1">
        <text>ATP + protein L-histidine = ADP + protein N-phospho-L-histidine.</text>
        <dbReference type="EC" id="2.7.13.3"/>
    </reaction>
</comment>
<dbReference type="SMART" id="SM00388">
    <property type="entry name" value="HisKA"/>
    <property type="match status" value="1"/>
</dbReference>
<feature type="domain" description="Response regulatory" evidence="8">
    <location>
        <begin position="420"/>
        <end position="539"/>
    </location>
</feature>
<dbReference type="InterPro" id="IPR001789">
    <property type="entry name" value="Sig_transdc_resp-reg_receiver"/>
</dbReference>
<dbReference type="GO" id="GO:0000155">
    <property type="term" value="F:phosphorelay sensor kinase activity"/>
    <property type="evidence" value="ECO:0007669"/>
    <property type="project" value="InterPro"/>
</dbReference>
<dbReference type="CDD" id="cd16922">
    <property type="entry name" value="HATPase_EvgS-ArcB-TorS-like"/>
    <property type="match status" value="1"/>
</dbReference>
<reference evidence="10" key="1">
    <citation type="journal article" date="2017" name="Proc. Natl. Acad. Sci. U.S.A.">
        <title>Simulation of Deepwater Horizon oil plume reveals substrate specialization within a complex community of hydrocarbon-degraders.</title>
        <authorList>
            <person name="Hu P."/>
            <person name="Dubinsky E.A."/>
            <person name="Probst A.J."/>
            <person name="Wang J."/>
            <person name="Sieber C.M.K."/>
            <person name="Tom L.M."/>
            <person name="Gardinali P."/>
            <person name="Banfield J.F."/>
            <person name="Atlas R.M."/>
            <person name="Andersen G.L."/>
        </authorList>
    </citation>
    <scope>NUCLEOTIDE SEQUENCE [LARGE SCALE GENOMIC DNA]</scope>
</reference>
<accession>A0A1Y5F9X5</accession>
<feature type="modified residue" description="4-aspartylphosphate" evidence="5">
    <location>
        <position position="59"/>
    </location>
</feature>
<dbReference type="Gene3D" id="1.10.287.130">
    <property type="match status" value="1"/>
</dbReference>
<keyword evidence="6" id="KW-0175">Coiled coil</keyword>
<gene>
    <name evidence="9" type="ORF">A9Q84_06570</name>
</gene>
<dbReference type="SUPFAM" id="SSF52172">
    <property type="entry name" value="CheY-like"/>
    <property type="match status" value="2"/>
</dbReference>
<dbReference type="CDD" id="cd17546">
    <property type="entry name" value="REC_hyHK_CKI1_RcsC-like"/>
    <property type="match status" value="1"/>
</dbReference>
<evidence type="ECO:0000259" key="7">
    <source>
        <dbReference type="PROSITE" id="PS50109"/>
    </source>
</evidence>
<keyword evidence="4" id="KW-0902">Two-component regulatory system</keyword>
<proteinExistence type="predicted"/>
<evidence type="ECO:0000313" key="10">
    <source>
        <dbReference type="Proteomes" id="UP000196531"/>
    </source>
</evidence>
<sequence length="548" mass="61502">MNENLKKTILIIDDNPDDREFYCDCLTSGKGSYHFFEASTAREGLRLFIEYSPDLVLLDYLLPDQNGLSLIHDLHRERDRVVPIIMLTGAGNEEVAVEALKAGVVDYIVKDHVNSETMQKVVGNAIEKANLENELITHQINLELANTGLRKHQRALEEKNNELKKISEAKGIFLSTMSHEIRTPMSAILGFTDLLIEKEDNYEKLEFLDLIKVSGQGLVCIINDILTFSKLDSGMVEVEKIDFNLRDFLETTIKLYSNEAQKKNIKLDLKIDKEVIVFYLGDSHRLRQILSNLISNALKFTEVGTITLNVSRKSQGDLLFEVIDTGIGIEESKLELIFDSFSQADTSTTRKFGGTGLGLSIVKRLTALWGGVVEVKSNPGVGSTFSISLPMEESSNISLLDEKKEFNVEPLSQIDLSSIKVLLCEDNNVIIKLMTKYLEKMSIKVDIGKNGQQGVELFKSNEYDIVLMDISMPIMNGLEATVHMRNYEVETKKMATPIVAVSANVLKEDVDCYLSSGFNAHLPKPLCSKTLRETITFFIKENLEIKNA</sequence>
<feature type="coiled-coil region" evidence="6">
    <location>
        <begin position="142"/>
        <end position="169"/>
    </location>
</feature>
<dbReference type="InterPro" id="IPR004358">
    <property type="entry name" value="Sig_transdc_His_kin-like_C"/>
</dbReference>